<keyword evidence="5" id="KW-1185">Reference proteome</keyword>
<keyword evidence="1" id="KW-0732">Signal</keyword>
<organism evidence="4 5">
    <name type="scientific">Candidatus Magnetobacterium bavaricum</name>
    <dbReference type="NCBI Taxonomy" id="29290"/>
    <lineage>
        <taxon>Bacteria</taxon>
        <taxon>Pseudomonadati</taxon>
        <taxon>Nitrospirota</taxon>
        <taxon>Thermodesulfovibrionia</taxon>
        <taxon>Thermodesulfovibrionales</taxon>
        <taxon>Candidatus Magnetobacteriaceae</taxon>
        <taxon>Candidatus Magnetobacterium</taxon>
    </lineage>
</organism>
<sequence length="499" mass="53286">MFKRVILALMLATLFLPSVAMAGTINLPQTGQATSYAAGDDGALMIGVAWPNPRFTANADQTVTDTLTDLIWTKDAGTPTVGSCTGGGKTWQAALDYVACLNTATYLGYSDWRLPNVNEIESLVNGGQPNTSAWLNSQGFTNVQSSHYWSSSTTFFARYVDMDYGDVGSSFMTDKYYVWPVRSGQSGAFGNSAIWSTGQTTTYAAGDDGALKQGVAWPNPRFTDNANNTVTDNLTGLIWTKDASTPTVGSCTGGTKNWKDALDYVACLNSAIYLGYTDWRLPNRKELFSMVDWSIDDLSVQSKLYWSSTTYAYNTSGAWGVNMPYGHVGSALKSNSYYVWPVRSGQSGSFGNLVISKAGTGTGTVTSADGKINCGSTCTASYTPSDATSVTLTATAVSGSTFTGWSGDCTGMTSTCMVTMLASKNVTATFNYTSLRFKDNGDQTLTDTITGLVWAKDAGTPTVGSCTGGTKNWQAGLDYAMCLNTAKYLGYTDWRVPTI</sequence>
<gene>
    <name evidence="4" type="ORF">MBAV_002108</name>
</gene>
<evidence type="ECO:0000313" key="5">
    <source>
        <dbReference type="Proteomes" id="UP000033423"/>
    </source>
</evidence>
<comment type="caution">
    <text evidence="4">The sequence shown here is derived from an EMBL/GenBank/DDBJ whole genome shotgun (WGS) entry which is preliminary data.</text>
</comment>
<dbReference type="PANTHER" id="PTHR35812:SF1">
    <property type="entry name" value="LIPOPROTEIN"/>
    <property type="match status" value="1"/>
</dbReference>
<feature type="domain" description="Bacterial repeat" evidence="3">
    <location>
        <begin position="368"/>
        <end position="433"/>
    </location>
</feature>
<feature type="signal peptide" evidence="1">
    <location>
        <begin position="1"/>
        <end position="22"/>
    </location>
</feature>
<protein>
    <submittedName>
        <fullName evidence="4">Secreted protein containing DUF1566</fullName>
    </submittedName>
</protein>
<dbReference type="Proteomes" id="UP000033423">
    <property type="component" value="Unassembled WGS sequence"/>
</dbReference>
<evidence type="ECO:0000259" key="3">
    <source>
        <dbReference type="Pfam" id="PF18998"/>
    </source>
</evidence>
<dbReference type="PATRIC" id="fig|29290.4.peg.2798"/>
<feature type="domain" description="Lcl C-terminal" evidence="2">
    <location>
        <begin position="228"/>
        <end position="343"/>
    </location>
</feature>
<accession>A0A0F3GYA8</accession>
<evidence type="ECO:0000259" key="2">
    <source>
        <dbReference type="Pfam" id="PF07603"/>
    </source>
</evidence>
<feature type="domain" description="Lcl C-terminal" evidence="2">
    <location>
        <begin position="61"/>
        <end position="182"/>
    </location>
</feature>
<evidence type="ECO:0000256" key="1">
    <source>
        <dbReference type="SAM" id="SignalP"/>
    </source>
</evidence>
<feature type="domain" description="Lcl C-terminal" evidence="2">
    <location>
        <begin position="443"/>
        <end position="499"/>
    </location>
</feature>
<reference evidence="4 5" key="1">
    <citation type="submission" date="2015-02" db="EMBL/GenBank/DDBJ databases">
        <title>Single-cell genomics of uncultivated deep-branching MTB reveals a conserved set of magnetosome genes.</title>
        <authorList>
            <person name="Kolinko S."/>
            <person name="Richter M."/>
            <person name="Glockner F.O."/>
            <person name="Brachmann A."/>
            <person name="Schuler D."/>
        </authorList>
    </citation>
    <scope>NUCLEOTIDE SEQUENCE [LARGE SCALE GENOMIC DNA]</scope>
    <source>
        <strain evidence="4">TM-1</strain>
    </source>
</reference>
<name>A0A0F3GYA8_9BACT</name>
<feature type="chain" id="PRO_5002461377" evidence="1">
    <location>
        <begin position="23"/>
        <end position="499"/>
    </location>
</feature>
<feature type="non-terminal residue" evidence="4">
    <location>
        <position position="499"/>
    </location>
</feature>
<dbReference type="InterPro" id="IPR011460">
    <property type="entry name" value="Lcl_C"/>
</dbReference>
<evidence type="ECO:0000313" key="4">
    <source>
        <dbReference type="EMBL" id="KJU85698.1"/>
    </source>
</evidence>
<dbReference type="InterPro" id="IPR044060">
    <property type="entry name" value="Bacterial_rp_domain"/>
</dbReference>
<dbReference type="AlphaFoldDB" id="A0A0F3GYA8"/>
<dbReference type="PANTHER" id="PTHR35812">
    <property type="entry name" value="LIPOPROTEIN"/>
    <property type="match status" value="1"/>
</dbReference>
<dbReference type="Pfam" id="PF18998">
    <property type="entry name" value="Flg_new_2"/>
    <property type="match status" value="1"/>
</dbReference>
<dbReference type="EMBL" id="LACI01000900">
    <property type="protein sequence ID" value="KJU85698.1"/>
    <property type="molecule type" value="Genomic_DNA"/>
</dbReference>
<proteinExistence type="predicted"/>
<dbReference type="Pfam" id="PF07603">
    <property type="entry name" value="Lcl_C"/>
    <property type="match status" value="3"/>
</dbReference>